<dbReference type="PRINTS" id="PR00255">
    <property type="entry name" value="NATPEPTIDER"/>
</dbReference>
<dbReference type="Gene3D" id="3.40.50.2300">
    <property type="match status" value="3"/>
</dbReference>
<feature type="transmembrane region" description="Helical" evidence="8">
    <location>
        <begin position="473"/>
        <end position="495"/>
    </location>
</feature>
<feature type="chain" id="PRO_5035593195" description="Receptor ligand binding region domain-containing protein" evidence="9">
    <location>
        <begin position="29"/>
        <end position="532"/>
    </location>
</feature>
<accession>A0A7R9QEX8</accession>
<evidence type="ECO:0000256" key="5">
    <source>
        <dbReference type="ARBA" id="ARBA00023136"/>
    </source>
</evidence>
<dbReference type="OrthoDB" id="302535at2759"/>
<comment type="subcellular location">
    <subcellularLocation>
        <location evidence="1">Membrane</location>
        <topology evidence="1">Single-pass type I membrane protein</topology>
    </subcellularLocation>
</comment>
<keyword evidence="3 9" id="KW-0732">Signal</keyword>
<name>A0A7R9QEX8_9ACAR</name>
<keyword evidence="4 8" id="KW-1133">Transmembrane helix</keyword>
<dbReference type="InterPro" id="IPR028082">
    <property type="entry name" value="Peripla_BP_I"/>
</dbReference>
<evidence type="ECO:0000313" key="11">
    <source>
        <dbReference type="EMBL" id="CAD7642349.1"/>
    </source>
</evidence>
<evidence type="ECO:0000256" key="4">
    <source>
        <dbReference type="ARBA" id="ARBA00022989"/>
    </source>
</evidence>
<dbReference type="GO" id="GO:0017046">
    <property type="term" value="F:peptide hormone binding"/>
    <property type="evidence" value="ECO:0007669"/>
    <property type="project" value="TreeGrafter"/>
</dbReference>
<evidence type="ECO:0000256" key="9">
    <source>
        <dbReference type="SAM" id="SignalP"/>
    </source>
</evidence>
<dbReference type="EMBL" id="CAJPVJ010001063">
    <property type="protein sequence ID" value="CAG2163991.1"/>
    <property type="molecule type" value="Genomic_DNA"/>
</dbReference>
<dbReference type="PANTHER" id="PTHR44755:SF11">
    <property type="entry name" value="ATRIAL NATRIURETIC PEPTIDE RECEPTOR 3 ISOFORM X1"/>
    <property type="match status" value="1"/>
</dbReference>
<evidence type="ECO:0000256" key="8">
    <source>
        <dbReference type="SAM" id="Phobius"/>
    </source>
</evidence>
<dbReference type="GO" id="GO:0007165">
    <property type="term" value="P:signal transduction"/>
    <property type="evidence" value="ECO:0007669"/>
    <property type="project" value="TreeGrafter"/>
</dbReference>
<dbReference type="GO" id="GO:0038023">
    <property type="term" value="F:signaling receptor activity"/>
    <property type="evidence" value="ECO:0007669"/>
    <property type="project" value="TreeGrafter"/>
</dbReference>
<protein>
    <recommendedName>
        <fullName evidence="10">Receptor ligand binding region domain-containing protein</fullName>
    </recommendedName>
</protein>
<evidence type="ECO:0000313" key="12">
    <source>
        <dbReference type="Proteomes" id="UP000728032"/>
    </source>
</evidence>
<keyword evidence="2 8" id="KW-0812">Transmembrane</keyword>
<dbReference type="GO" id="GO:0016020">
    <property type="term" value="C:membrane"/>
    <property type="evidence" value="ECO:0007669"/>
    <property type="project" value="UniProtKB-SubCell"/>
</dbReference>
<evidence type="ECO:0000256" key="7">
    <source>
        <dbReference type="ARBA" id="ARBA00023180"/>
    </source>
</evidence>
<organism evidence="11">
    <name type="scientific">Oppiella nova</name>
    <dbReference type="NCBI Taxonomy" id="334625"/>
    <lineage>
        <taxon>Eukaryota</taxon>
        <taxon>Metazoa</taxon>
        <taxon>Ecdysozoa</taxon>
        <taxon>Arthropoda</taxon>
        <taxon>Chelicerata</taxon>
        <taxon>Arachnida</taxon>
        <taxon>Acari</taxon>
        <taxon>Acariformes</taxon>
        <taxon>Sarcoptiformes</taxon>
        <taxon>Oribatida</taxon>
        <taxon>Brachypylina</taxon>
        <taxon>Oppioidea</taxon>
        <taxon>Oppiidae</taxon>
        <taxon>Oppiella</taxon>
    </lineage>
</organism>
<keyword evidence="7" id="KW-0325">Glycoprotein</keyword>
<dbReference type="Pfam" id="PF01094">
    <property type="entry name" value="ANF_receptor"/>
    <property type="match status" value="1"/>
</dbReference>
<sequence>MNAKSKRTAFLLKTLLILHLILFPSVSSVVLKKITRNLLPSHYNHTSKKIQIAVLGPGDDDSPYSLNKILPSILLAIRTIEDDSRSGRLKWLGGWEHGVELLYRDTQCSSTLGPLAAFDFYTTSRADVFLGPLCPYVLAPVSRYSSIWEIPILTTGGQEEGFDHKEPHYRSLTRMNGSFQQVGLIFVQVTLHHRDHKVLMLLARSPVRLTKKCNSRQMTTLGRKTNFHTSFDETKTDNNYSELLTRISKKARIIVMCASSETVRQILLTAYDLGMSDSGEYVFFNVELFTSQNGSRRPWYHSSDSDVNNMRAKLAYQSLFKLTARVPESHEYTEFSKDIKTIAKNEFDFSYGREEISTFVTAFHESIFLYALALNETIAEGFSSANGSVITRITGNVSIDGNGDRNVDYSLLNMEPNSGNYEVVSNYFGVSQQFVDVPNKRIYWAGGLTGPPPDTPVCGFEDEKCADDVASQYAIVSGILSGLLLVLFVVFIIVYRHYKLEAELASMTWKIRFDDIITYSGINNRQGFGSRM</sequence>
<dbReference type="FunFam" id="3.40.50.2300:FF:000153">
    <property type="entry name" value="Guanylate cyclase"/>
    <property type="match status" value="1"/>
</dbReference>
<dbReference type="InterPro" id="IPR001170">
    <property type="entry name" value="ANPR/GUC"/>
</dbReference>
<feature type="domain" description="Receptor ligand binding region" evidence="10">
    <location>
        <begin position="99"/>
        <end position="416"/>
    </location>
</feature>
<dbReference type="InterPro" id="IPR052612">
    <property type="entry name" value="ANP_Clearance_Receptor"/>
</dbReference>
<evidence type="ECO:0000259" key="10">
    <source>
        <dbReference type="Pfam" id="PF01094"/>
    </source>
</evidence>
<feature type="non-terminal residue" evidence="11">
    <location>
        <position position="1"/>
    </location>
</feature>
<keyword evidence="6" id="KW-0675">Receptor</keyword>
<feature type="signal peptide" evidence="9">
    <location>
        <begin position="1"/>
        <end position="28"/>
    </location>
</feature>
<evidence type="ECO:0000256" key="2">
    <source>
        <dbReference type="ARBA" id="ARBA00022692"/>
    </source>
</evidence>
<dbReference type="InterPro" id="IPR001828">
    <property type="entry name" value="ANF_lig-bd_rcpt"/>
</dbReference>
<dbReference type="SUPFAM" id="SSF53822">
    <property type="entry name" value="Periplasmic binding protein-like I"/>
    <property type="match status" value="1"/>
</dbReference>
<proteinExistence type="predicted"/>
<dbReference type="AlphaFoldDB" id="A0A7R9QEX8"/>
<reference evidence="11" key="1">
    <citation type="submission" date="2020-11" db="EMBL/GenBank/DDBJ databases">
        <authorList>
            <person name="Tran Van P."/>
        </authorList>
    </citation>
    <scope>NUCLEOTIDE SEQUENCE</scope>
</reference>
<evidence type="ECO:0000256" key="6">
    <source>
        <dbReference type="ARBA" id="ARBA00023170"/>
    </source>
</evidence>
<dbReference type="EMBL" id="OC915888">
    <property type="protein sequence ID" value="CAD7642349.1"/>
    <property type="molecule type" value="Genomic_DNA"/>
</dbReference>
<gene>
    <name evidence="11" type="ORF">ONB1V03_LOCUS3551</name>
</gene>
<evidence type="ECO:0000256" key="1">
    <source>
        <dbReference type="ARBA" id="ARBA00004479"/>
    </source>
</evidence>
<dbReference type="Proteomes" id="UP000728032">
    <property type="component" value="Unassembled WGS sequence"/>
</dbReference>
<keyword evidence="5 8" id="KW-0472">Membrane</keyword>
<dbReference type="PANTHER" id="PTHR44755">
    <property type="entry name" value="NATRIURETIC PEPTIDE RECEPTOR 3-RELATED"/>
    <property type="match status" value="1"/>
</dbReference>
<evidence type="ECO:0000256" key="3">
    <source>
        <dbReference type="ARBA" id="ARBA00022729"/>
    </source>
</evidence>
<keyword evidence="12" id="KW-1185">Reference proteome</keyword>